<dbReference type="GO" id="GO:0044205">
    <property type="term" value="P:'de novo' UMP biosynthetic process"/>
    <property type="evidence" value="ECO:0007669"/>
    <property type="project" value="UniProtKB-UniRule"/>
</dbReference>
<sequence length="233" mass="23756">MQNQDRILVALDAPTLDAALDLVTTLRPHVGGFKVGLELCTAAGVPEVVNRVAAAGGALFLDLKLHDIPNTVAGAVRSVCALGPAVRMLTLHCQGGAAMLCAAVEAAAAFPTRPLLLGVTVLTSIDAAALRDELGVGNNLEAQVVALAQMAQHCGLDGVVASPHEVAAIRRACGPQLLVVTPGVRPTWAATGDQRRTMTPSAALAVGADYLVIGRPLTAADDPAEAAQRLFAG</sequence>
<evidence type="ECO:0000256" key="8">
    <source>
        <dbReference type="ARBA" id="ARBA00061012"/>
    </source>
</evidence>
<dbReference type="Proteomes" id="UP000280307">
    <property type="component" value="Unassembled WGS sequence"/>
</dbReference>
<dbReference type="GO" id="GO:0006207">
    <property type="term" value="P:'de novo' pyrimidine nucleobase biosynthetic process"/>
    <property type="evidence" value="ECO:0007669"/>
    <property type="project" value="InterPro"/>
</dbReference>
<feature type="binding site" evidence="9 11">
    <location>
        <position position="123"/>
    </location>
    <ligand>
        <name>substrate</name>
    </ligand>
</feature>
<dbReference type="CDD" id="cd04725">
    <property type="entry name" value="OMP_decarboxylase_like"/>
    <property type="match status" value="1"/>
</dbReference>
<dbReference type="GO" id="GO:0004590">
    <property type="term" value="F:orotidine-5'-phosphate decarboxylase activity"/>
    <property type="evidence" value="ECO:0007669"/>
    <property type="project" value="UniProtKB-UniRule"/>
</dbReference>
<dbReference type="SUPFAM" id="SSF51366">
    <property type="entry name" value="Ribulose-phoshate binding barrel"/>
    <property type="match status" value="1"/>
</dbReference>
<protein>
    <recommendedName>
        <fullName evidence="9">Orotidine 5'-phosphate decarboxylase</fullName>
        <ecNumber evidence="9">4.1.1.23</ecNumber>
    </recommendedName>
    <alternativeName>
        <fullName evidence="9">OMP decarboxylase</fullName>
        <shortName evidence="9">OMPDCase</shortName>
        <shortName evidence="9">OMPdecase</shortName>
    </alternativeName>
</protein>
<evidence type="ECO:0000313" key="15">
    <source>
        <dbReference type="Proteomes" id="UP000280307"/>
    </source>
</evidence>
<feature type="active site" description="For OMPdecase activity" evidence="10">
    <location>
        <position position="62"/>
    </location>
</feature>
<dbReference type="PANTHER" id="PTHR32119:SF2">
    <property type="entry name" value="OROTIDINE 5'-PHOSPHATE DECARBOXYLASE"/>
    <property type="match status" value="1"/>
</dbReference>
<feature type="binding site" evidence="9 11">
    <location>
        <position position="12"/>
    </location>
    <ligand>
        <name>substrate</name>
    </ligand>
</feature>
<gene>
    <name evidence="9" type="primary">pyrF</name>
    <name evidence="14" type="ORF">EI684_05540</name>
</gene>
<feature type="domain" description="Orotidine 5'-phosphate decarboxylase" evidence="13">
    <location>
        <begin position="6"/>
        <end position="230"/>
    </location>
</feature>
<evidence type="ECO:0000256" key="11">
    <source>
        <dbReference type="PIRSR" id="PIRSR614732-2"/>
    </source>
</evidence>
<comment type="caution">
    <text evidence="14">The sequence shown here is derived from an EMBL/GenBank/DDBJ whole genome shotgun (WGS) entry which is preliminary data.</text>
</comment>
<dbReference type="EMBL" id="RSAS01000215">
    <property type="protein sequence ID" value="RRR75086.1"/>
    <property type="molecule type" value="Genomic_DNA"/>
</dbReference>
<dbReference type="InterPro" id="IPR001754">
    <property type="entry name" value="OMPdeCOase_dom"/>
</dbReference>
<evidence type="ECO:0000256" key="1">
    <source>
        <dbReference type="ARBA" id="ARBA00002356"/>
    </source>
</evidence>
<evidence type="ECO:0000259" key="13">
    <source>
        <dbReference type="SMART" id="SM00934"/>
    </source>
</evidence>
<feature type="active site" description="For OMPdecase activity" evidence="10">
    <location>
        <position position="67"/>
    </location>
</feature>
<feature type="binding site" evidence="9 11">
    <location>
        <position position="194"/>
    </location>
    <ligand>
        <name>substrate</name>
    </ligand>
</feature>
<dbReference type="InterPro" id="IPR014732">
    <property type="entry name" value="OMPdecase"/>
</dbReference>
<evidence type="ECO:0000256" key="6">
    <source>
        <dbReference type="ARBA" id="ARBA00023239"/>
    </source>
</evidence>
<evidence type="ECO:0000313" key="14">
    <source>
        <dbReference type="EMBL" id="RRR75086.1"/>
    </source>
</evidence>
<evidence type="ECO:0000256" key="5">
    <source>
        <dbReference type="ARBA" id="ARBA00022975"/>
    </source>
</evidence>
<evidence type="ECO:0000256" key="12">
    <source>
        <dbReference type="RuleBase" id="RU000512"/>
    </source>
</evidence>
<dbReference type="EC" id="4.1.1.23" evidence="9"/>
<dbReference type="GO" id="GO:0005829">
    <property type="term" value="C:cytosol"/>
    <property type="evidence" value="ECO:0007669"/>
    <property type="project" value="TreeGrafter"/>
</dbReference>
<keyword evidence="4 9" id="KW-0210">Decarboxylase</keyword>
<dbReference type="UniPathway" id="UPA00070">
    <property type="reaction ID" value="UER00120"/>
</dbReference>
<dbReference type="InterPro" id="IPR018089">
    <property type="entry name" value="OMPdecase_AS"/>
</dbReference>
<dbReference type="FunFam" id="3.20.20.70:FF:000015">
    <property type="entry name" value="Orotidine 5'-phosphate decarboxylase"/>
    <property type="match status" value="1"/>
</dbReference>
<dbReference type="PANTHER" id="PTHR32119">
    <property type="entry name" value="OROTIDINE 5'-PHOSPHATE DECARBOXYLASE"/>
    <property type="match status" value="1"/>
</dbReference>
<comment type="catalytic activity">
    <reaction evidence="7 9 12">
        <text>orotidine 5'-phosphate + H(+) = UMP + CO2</text>
        <dbReference type="Rhea" id="RHEA:11596"/>
        <dbReference type="ChEBI" id="CHEBI:15378"/>
        <dbReference type="ChEBI" id="CHEBI:16526"/>
        <dbReference type="ChEBI" id="CHEBI:57538"/>
        <dbReference type="ChEBI" id="CHEBI:57865"/>
        <dbReference type="EC" id="4.1.1.23"/>
    </reaction>
</comment>
<dbReference type="InterPro" id="IPR047596">
    <property type="entry name" value="OMPdecase_bac"/>
</dbReference>
<feature type="binding site" evidence="9 11">
    <location>
        <position position="34"/>
    </location>
    <ligand>
        <name>substrate</name>
    </ligand>
</feature>
<feature type="binding site" evidence="9 11">
    <location>
        <position position="185"/>
    </location>
    <ligand>
        <name>substrate</name>
    </ligand>
</feature>
<reference evidence="14 15" key="1">
    <citation type="submission" date="2018-12" db="EMBL/GenBank/DDBJ databases">
        <title>Genome Sequence of Candidatus Viridilinea halotolerans isolated from saline sulfide-rich spring.</title>
        <authorList>
            <person name="Grouzdev D.S."/>
            <person name="Burganskaya E.I."/>
            <person name="Krutkina M.S."/>
            <person name="Sukhacheva M.V."/>
            <person name="Gorlenko V.M."/>
        </authorList>
    </citation>
    <scope>NUCLEOTIDE SEQUENCE [LARGE SCALE GENOMIC DNA]</scope>
    <source>
        <strain evidence="14">Chok-6</strain>
    </source>
</reference>
<feature type="active site" description="Proton donor" evidence="9">
    <location>
        <position position="64"/>
    </location>
</feature>
<evidence type="ECO:0000256" key="2">
    <source>
        <dbReference type="ARBA" id="ARBA00004861"/>
    </source>
</evidence>
<feature type="binding site" evidence="9 11">
    <location>
        <position position="214"/>
    </location>
    <ligand>
        <name>substrate</name>
    </ligand>
</feature>
<dbReference type="HAMAP" id="MF_01200_B">
    <property type="entry name" value="OMPdecase_type1_B"/>
    <property type="match status" value="1"/>
</dbReference>
<evidence type="ECO:0000256" key="10">
    <source>
        <dbReference type="PIRSR" id="PIRSR614732-1"/>
    </source>
</evidence>
<dbReference type="Gene3D" id="3.20.20.70">
    <property type="entry name" value="Aldolase class I"/>
    <property type="match status" value="1"/>
</dbReference>
<feature type="binding site" evidence="9">
    <location>
        <begin position="62"/>
        <end position="71"/>
    </location>
    <ligand>
        <name>substrate</name>
    </ligand>
</feature>
<organism evidence="14 15">
    <name type="scientific">Candidatus Viridilinea halotolerans</name>
    <dbReference type="NCBI Taxonomy" id="2491704"/>
    <lineage>
        <taxon>Bacteria</taxon>
        <taxon>Bacillati</taxon>
        <taxon>Chloroflexota</taxon>
        <taxon>Chloroflexia</taxon>
        <taxon>Chloroflexales</taxon>
        <taxon>Chloroflexineae</taxon>
        <taxon>Oscillochloridaceae</taxon>
        <taxon>Candidatus Viridilinea</taxon>
    </lineage>
</organism>
<comment type="pathway">
    <text evidence="2 9 12">Pyrimidine metabolism; UMP biosynthesis via de novo pathway; UMP from orotate: step 2/2.</text>
</comment>
<evidence type="ECO:0000256" key="9">
    <source>
        <dbReference type="HAMAP-Rule" id="MF_01200"/>
    </source>
</evidence>
<evidence type="ECO:0000256" key="3">
    <source>
        <dbReference type="ARBA" id="ARBA00011738"/>
    </source>
</evidence>
<evidence type="ECO:0000256" key="7">
    <source>
        <dbReference type="ARBA" id="ARBA00049157"/>
    </source>
</evidence>
<dbReference type="Pfam" id="PF00215">
    <property type="entry name" value="OMPdecase"/>
    <property type="match status" value="1"/>
</dbReference>
<keyword evidence="6 9" id="KW-0456">Lyase</keyword>
<comment type="subunit">
    <text evidence="3 9">Homodimer.</text>
</comment>
<dbReference type="SMART" id="SM00934">
    <property type="entry name" value="OMPdecase"/>
    <property type="match status" value="1"/>
</dbReference>
<dbReference type="NCBIfam" id="TIGR01740">
    <property type="entry name" value="pyrF"/>
    <property type="match status" value="1"/>
</dbReference>
<dbReference type="AlphaFoldDB" id="A0A426U563"/>
<dbReference type="NCBIfam" id="NF001273">
    <property type="entry name" value="PRK00230.1"/>
    <property type="match status" value="1"/>
</dbReference>
<feature type="binding site" evidence="9 11">
    <location>
        <position position="215"/>
    </location>
    <ligand>
        <name>substrate</name>
    </ligand>
</feature>
<feature type="active site" description="For OMPdecase activity" evidence="10">
    <location>
        <position position="64"/>
    </location>
</feature>
<dbReference type="InterPro" id="IPR011060">
    <property type="entry name" value="RibuloseP-bd_barrel"/>
</dbReference>
<evidence type="ECO:0000256" key="4">
    <source>
        <dbReference type="ARBA" id="ARBA00022793"/>
    </source>
</evidence>
<accession>A0A426U563</accession>
<comment type="similarity">
    <text evidence="8 9">Belongs to the OMP decarboxylase family. Type 1 subfamily.</text>
</comment>
<dbReference type="InterPro" id="IPR013785">
    <property type="entry name" value="Aldolase_TIM"/>
</dbReference>
<name>A0A426U563_9CHLR</name>
<keyword evidence="5 9" id="KW-0665">Pyrimidine biosynthesis</keyword>
<proteinExistence type="inferred from homology"/>
<comment type="function">
    <text evidence="1 9">Catalyzes the decarboxylation of orotidine 5'-monophosphate (OMP) to uridine 5'-monophosphate (UMP).</text>
</comment>
<dbReference type="PROSITE" id="PS00156">
    <property type="entry name" value="OMPDECASE"/>
    <property type="match status" value="1"/>
</dbReference>